<dbReference type="RefSeq" id="WP_068485460.1">
    <property type="nucleotide sequence ID" value="NZ_CP018760.1"/>
</dbReference>
<evidence type="ECO:0000313" key="1">
    <source>
        <dbReference type="EMBL" id="OBR37439.1"/>
    </source>
</evidence>
<gene>
    <name evidence="1" type="ORF">A9200_07240</name>
</gene>
<dbReference type="Proteomes" id="UP000092164">
    <property type="component" value="Unassembled WGS sequence"/>
</dbReference>
<evidence type="ECO:0000313" key="2">
    <source>
        <dbReference type="Proteomes" id="UP000092164"/>
    </source>
</evidence>
<keyword evidence="2" id="KW-1185">Reference proteome</keyword>
<reference evidence="2" key="1">
    <citation type="submission" date="2016-06" db="EMBL/GenBank/DDBJ databases">
        <authorList>
            <person name="Zhan P."/>
        </authorList>
    </citation>
    <scope>NUCLEOTIDE SEQUENCE [LARGE SCALE GENOMIC DNA]</scope>
    <source>
        <strain evidence="2">T28</strain>
    </source>
</reference>
<comment type="caution">
    <text evidence="1">The sequence shown here is derived from an EMBL/GenBank/DDBJ whole genome shotgun (WGS) entry which is preliminary data.</text>
</comment>
<sequence length="98" mass="11091">MKNIARITLLILWLFALSAPSVITIFNINDTIVLTNLNEEEQQESVKKSIGEEKFVKENYLNFSLIASYKNLIQSSFQVVDNSILSLDVVSPPPKYIS</sequence>
<dbReference type="AlphaFoldDB" id="A0A1B7Z403"/>
<dbReference type="EMBL" id="LZFP01000034">
    <property type="protein sequence ID" value="OBR37439.1"/>
    <property type="molecule type" value="Genomic_DNA"/>
</dbReference>
<protein>
    <submittedName>
        <fullName evidence="1">Uncharacterized protein</fullName>
    </submittedName>
</protein>
<dbReference type="KEGG" id="mart:BTR34_07490"/>
<proteinExistence type="predicted"/>
<accession>A0A1B7Z403</accession>
<organism evidence="1 2">
    <name type="scientific">Maribacter hydrothermalis</name>
    <dbReference type="NCBI Taxonomy" id="1836467"/>
    <lineage>
        <taxon>Bacteria</taxon>
        <taxon>Pseudomonadati</taxon>
        <taxon>Bacteroidota</taxon>
        <taxon>Flavobacteriia</taxon>
        <taxon>Flavobacteriales</taxon>
        <taxon>Flavobacteriaceae</taxon>
        <taxon>Maribacter</taxon>
    </lineage>
</organism>
<dbReference type="STRING" id="1836467.BTR34_07490"/>
<dbReference type="OrthoDB" id="1446699at2"/>
<name>A0A1B7Z403_9FLAO</name>